<dbReference type="PANTHER" id="PTHR47268">
    <property type="entry name" value="ACYLPHOSPHATASE"/>
    <property type="match status" value="1"/>
</dbReference>
<feature type="active site" evidence="4">
    <location>
        <position position="20"/>
    </location>
</feature>
<dbReference type="EC" id="3.6.1.7" evidence="2 4"/>
<reference evidence="7 8" key="1">
    <citation type="journal article" date="2015" name="Nature">
        <title>rRNA introns, odd ribosomes, and small enigmatic genomes across a large radiation of phyla.</title>
        <authorList>
            <person name="Brown C.T."/>
            <person name="Hug L.A."/>
            <person name="Thomas B.C."/>
            <person name="Sharon I."/>
            <person name="Castelle C.J."/>
            <person name="Singh A."/>
            <person name="Wilkins M.J."/>
            <person name="Williams K.H."/>
            <person name="Banfield J.F."/>
        </authorList>
    </citation>
    <scope>NUCLEOTIDE SEQUENCE [LARGE SCALE GENOMIC DNA]</scope>
</reference>
<comment type="caution">
    <text evidence="7">The sequence shown here is derived from an EMBL/GenBank/DDBJ whole genome shotgun (WGS) entry which is preliminary data.</text>
</comment>
<accession>A0A0G0PZI6</accession>
<evidence type="ECO:0000256" key="5">
    <source>
        <dbReference type="RuleBase" id="RU004168"/>
    </source>
</evidence>
<name>A0A0G0PZI6_9BACT</name>
<organism evidence="7 8">
    <name type="scientific">Candidatus Gottesmanbacteria bacterium GW2011_GWC2_39_8</name>
    <dbReference type="NCBI Taxonomy" id="1618450"/>
    <lineage>
        <taxon>Bacteria</taxon>
        <taxon>Candidatus Gottesmaniibacteriota</taxon>
    </lineage>
</organism>
<feature type="domain" description="Acylphosphatase-like" evidence="6">
    <location>
        <begin position="5"/>
        <end position="91"/>
    </location>
</feature>
<dbReference type="GO" id="GO:0003998">
    <property type="term" value="F:acylphosphatase activity"/>
    <property type="evidence" value="ECO:0007669"/>
    <property type="project" value="UniProtKB-EC"/>
</dbReference>
<dbReference type="InterPro" id="IPR020456">
    <property type="entry name" value="Acylphosphatase"/>
</dbReference>
<evidence type="ECO:0000256" key="3">
    <source>
        <dbReference type="ARBA" id="ARBA00047645"/>
    </source>
</evidence>
<dbReference type="AlphaFoldDB" id="A0A0G0PZI6"/>
<dbReference type="Pfam" id="PF00708">
    <property type="entry name" value="Acylphosphatase"/>
    <property type="match status" value="1"/>
</dbReference>
<dbReference type="PROSITE" id="PS51160">
    <property type="entry name" value="ACYLPHOSPHATASE_3"/>
    <property type="match status" value="1"/>
</dbReference>
<comment type="catalytic activity">
    <reaction evidence="3 4">
        <text>an acyl phosphate + H2O = a carboxylate + phosphate + H(+)</text>
        <dbReference type="Rhea" id="RHEA:14965"/>
        <dbReference type="ChEBI" id="CHEBI:15377"/>
        <dbReference type="ChEBI" id="CHEBI:15378"/>
        <dbReference type="ChEBI" id="CHEBI:29067"/>
        <dbReference type="ChEBI" id="CHEBI:43474"/>
        <dbReference type="ChEBI" id="CHEBI:59918"/>
        <dbReference type="EC" id="3.6.1.7"/>
    </reaction>
</comment>
<proteinExistence type="inferred from homology"/>
<evidence type="ECO:0000313" key="8">
    <source>
        <dbReference type="Proteomes" id="UP000034539"/>
    </source>
</evidence>
<dbReference type="SUPFAM" id="SSF54975">
    <property type="entry name" value="Acylphosphatase/BLUF domain-like"/>
    <property type="match status" value="1"/>
</dbReference>
<dbReference type="Gene3D" id="3.30.70.100">
    <property type="match status" value="1"/>
</dbReference>
<comment type="similarity">
    <text evidence="1 5">Belongs to the acylphosphatase family.</text>
</comment>
<protein>
    <recommendedName>
        <fullName evidence="2 4">acylphosphatase</fullName>
        <ecNumber evidence="2 4">3.6.1.7</ecNumber>
    </recommendedName>
</protein>
<gene>
    <name evidence="7" type="ORF">UT63_C0019G0025</name>
</gene>
<dbReference type="PANTHER" id="PTHR47268:SF4">
    <property type="entry name" value="ACYLPHOSPHATASE"/>
    <property type="match status" value="1"/>
</dbReference>
<evidence type="ECO:0000256" key="1">
    <source>
        <dbReference type="ARBA" id="ARBA00005614"/>
    </source>
</evidence>
<dbReference type="Proteomes" id="UP000034539">
    <property type="component" value="Unassembled WGS sequence"/>
</dbReference>
<evidence type="ECO:0000313" key="7">
    <source>
        <dbReference type="EMBL" id="KKR33303.1"/>
    </source>
</evidence>
<keyword evidence="4" id="KW-0378">Hydrolase</keyword>
<dbReference type="InterPro" id="IPR001792">
    <property type="entry name" value="Acylphosphatase-like_dom"/>
</dbReference>
<sequence length="93" mass="10756">MEKFRAHIFIYGDVTGVGFRSWTKSKAEKLGVTGWVKNVSDSVEAVFEGEKEKIDQMIKLCHEGPEICWVEKVDAEWEEHKGEFERFEIISSC</sequence>
<evidence type="ECO:0000256" key="4">
    <source>
        <dbReference type="PROSITE-ProRule" id="PRU00520"/>
    </source>
</evidence>
<evidence type="ECO:0000256" key="2">
    <source>
        <dbReference type="ARBA" id="ARBA00012150"/>
    </source>
</evidence>
<feature type="active site" evidence="4">
    <location>
        <position position="38"/>
    </location>
</feature>
<dbReference type="EMBL" id="LBXN01000019">
    <property type="protein sequence ID" value="KKR33303.1"/>
    <property type="molecule type" value="Genomic_DNA"/>
</dbReference>
<dbReference type="InterPro" id="IPR036046">
    <property type="entry name" value="Acylphosphatase-like_dom_sf"/>
</dbReference>
<evidence type="ECO:0000259" key="6">
    <source>
        <dbReference type="PROSITE" id="PS51160"/>
    </source>
</evidence>